<evidence type="ECO:0000313" key="2">
    <source>
        <dbReference type="EMBL" id="MBB3149045.1"/>
    </source>
</evidence>
<dbReference type="EMBL" id="JACHXN010000026">
    <property type="protein sequence ID" value="MBB3149045.1"/>
    <property type="molecule type" value="Genomic_DNA"/>
</dbReference>
<keyword evidence="2" id="KW-0378">Hydrolase</keyword>
<name>A0A839UGH5_9HYPH</name>
<evidence type="ECO:0000313" key="3">
    <source>
        <dbReference type="Proteomes" id="UP000554520"/>
    </source>
</evidence>
<feature type="compositionally biased region" description="Polar residues" evidence="1">
    <location>
        <begin position="61"/>
        <end position="74"/>
    </location>
</feature>
<sequence length="296" mass="31075">MRQLPLYVLTVLVVLGLIYAFVAPFSGGIDTPSQSQGVDVTPENFELPDEMTNAAPEDPSEATQPQGRVTSPQARQVDPDAMSPSGTDNAPLERVEPRPPLSTTLELLPAPPTTPTPAPPPAPVDNTAKPVLLYRPVATAAGTIEAGGYRIALDGIEVVQPEETCIMDGGSAWPCGMAARTAFRNWLRSRAVECNVPGQPPDDIIATQCTLGNADLAEWLVQNGWARAKDGTPMADRMKKAEEAKLGIFGSPPAALPASANLPIPSVSDAPEPAAEPLPSPPPLAVPNAPFPPRPE</sequence>
<feature type="region of interest" description="Disordered" evidence="1">
    <location>
        <begin position="259"/>
        <end position="296"/>
    </location>
</feature>
<organism evidence="2 3">
    <name type="scientific">Phyllobacterium trifolii</name>
    <dbReference type="NCBI Taxonomy" id="300193"/>
    <lineage>
        <taxon>Bacteria</taxon>
        <taxon>Pseudomonadati</taxon>
        <taxon>Pseudomonadota</taxon>
        <taxon>Alphaproteobacteria</taxon>
        <taxon>Hyphomicrobiales</taxon>
        <taxon>Phyllobacteriaceae</taxon>
        <taxon>Phyllobacterium</taxon>
    </lineage>
</organism>
<comment type="caution">
    <text evidence="2">The sequence shown here is derived from an EMBL/GenBank/DDBJ whole genome shotgun (WGS) entry which is preliminary data.</text>
</comment>
<dbReference type="Gene3D" id="2.40.50.90">
    <property type="match status" value="1"/>
</dbReference>
<evidence type="ECO:0000256" key="1">
    <source>
        <dbReference type="SAM" id="MobiDB-lite"/>
    </source>
</evidence>
<dbReference type="GO" id="GO:0004519">
    <property type="term" value="F:endonuclease activity"/>
    <property type="evidence" value="ECO:0007669"/>
    <property type="project" value="UniProtKB-KW"/>
</dbReference>
<feature type="region of interest" description="Disordered" evidence="1">
    <location>
        <begin position="29"/>
        <end position="125"/>
    </location>
</feature>
<dbReference type="RefSeq" id="WP_112528234.1">
    <property type="nucleotide sequence ID" value="NZ_JACHXN010000026.1"/>
</dbReference>
<feature type="compositionally biased region" description="Pro residues" evidence="1">
    <location>
        <begin position="274"/>
        <end position="296"/>
    </location>
</feature>
<keyword evidence="3" id="KW-1185">Reference proteome</keyword>
<accession>A0A839UGH5</accession>
<dbReference type="Proteomes" id="UP000554520">
    <property type="component" value="Unassembled WGS sequence"/>
</dbReference>
<feature type="compositionally biased region" description="Low complexity" evidence="1">
    <location>
        <begin position="259"/>
        <end position="273"/>
    </location>
</feature>
<proteinExistence type="predicted"/>
<dbReference type="InterPro" id="IPR035437">
    <property type="entry name" value="SNase_OB-fold_sf"/>
</dbReference>
<protein>
    <submittedName>
        <fullName evidence="2">Endonuclease YncB(Thermonuclease family)</fullName>
    </submittedName>
</protein>
<feature type="compositionally biased region" description="Pro residues" evidence="1">
    <location>
        <begin position="109"/>
        <end position="123"/>
    </location>
</feature>
<keyword evidence="2" id="KW-0540">Nuclease</keyword>
<reference evidence="2 3" key="1">
    <citation type="submission" date="2020-08" db="EMBL/GenBank/DDBJ databases">
        <title>Genomic Encyclopedia of Type Strains, Phase III (KMG-III): the genomes of soil and plant-associated and newly described type strains.</title>
        <authorList>
            <person name="Whitman W."/>
        </authorList>
    </citation>
    <scope>NUCLEOTIDE SEQUENCE [LARGE SCALE GENOMIC DNA]</scope>
    <source>
        <strain evidence="2 3">CECT 7015</strain>
    </source>
</reference>
<keyword evidence="2" id="KW-0255">Endonuclease</keyword>
<gene>
    <name evidence="2" type="ORF">FHS21_005494</name>
</gene>
<dbReference type="AlphaFoldDB" id="A0A839UGH5"/>
<dbReference type="SUPFAM" id="SSF50199">
    <property type="entry name" value="Staphylococcal nuclease"/>
    <property type="match status" value="1"/>
</dbReference>